<protein>
    <submittedName>
        <fullName evidence="1">Uncharacterized protein</fullName>
    </submittedName>
</protein>
<dbReference type="AlphaFoldDB" id="A0A2P2K956"/>
<reference evidence="1" key="1">
    <citation type="submission" date="2018-02" db="EMBL/GenBank/DDBJ databases">
        <title>Rhizophora mucronata_Transcriptome.</title>
        <authorList>
            <person name="Meera S.P."/>
            <person name="Sreeshan A."/>
            <person name="Augustine A."/>
        </authorList>
    </citation>
    <scope>NUCLEOTIDE SEQUENCE</scope>
    <source>
        <tissue evidence="1">Leaf</tissue>
    </source>
</reference>
<evidence type="ECO:0000313" key="1">
    <source>
        <dbReference type="EMBL" id="MBX02258.1"/>
    </source>
</evidence>
<accession>A0A2P2K956</accession>
<dbReference type="EMBL" id="GGEC01021774">
    <property type="protein sequence ID" value="MBX02258.1"/>
    <property type="molecule type" value="Transcribed_RNA"/>
</dbReference>
<organism evidence="1">
    <name type="scientific">Rhizophora mucronata</name>
    <name type="common">Asiatic mangrove</name>
    <dbReference type="NCBI Taxonomy" id="61149"/>
    <lineage>
        <taxon>Eukaryota</taxon>
        <taxon>Viridiplantae</taxon>
        <taxon>Streptophyta</taxon>
        <taxon>Embryophyta</taxon>
        <taxon>Tracheophyta</taxon>
        <taxon>Spermatophyta</taxon>
        <taxon>Magnoliopsida</taxon>
        <taxon>eudicotyledons</taxon>
        <taxon>Gunneridae</taxon>
        <taxon>Pentapetalae</taxon>
        <taxon>rosids</taxon>
        <taxon>fabids</taxon>
        <taxon>Malpighiales</taxon>
        <taxon>Rhizophoraceae</taxon>
        <taxon>Rhizophora</taxon>
    </lineage>
</organism>
<proteinExistence type="predicted"/>
<sequence length="41" mass="4916">MTAKDAYQYFVLRAQEIAISKNWTPVNWYAYFVLIQKLLAF</sequence>
<name>A0A2P2K956_RHIMU</name>